<dbReference type="EC" id="2.4.2.3" evidence="1"/>
<dbReference type="HOGENOM" id="CLU_068457_2_0_9"/>
<evidence type="ECO:0000259" key="6">
    <source>
        <dbReference type="Pfam" id="PF01048"/>
    </source>
</evidence>
<keyword evidence="8" id="KW-1185">Reference proteome</keyword>
<dbReference type="SUPFAM" id="SSF53167">
    <property type="entry name" value="Purine and uridine phosphorylases"/>
    <property type="match status" value="1"/>
</dbReference>
<dbReference type="AlphaFoldDB" id="G5IC98"/>
<evidence type="ECO:0000256" key="3">
    <source>
        <dbReference type="ARBA" id="ARBA00022676"/>
    </source>
</evidence>
<evidence type="ECO:0000256" key="2">
    <source>
        <dbReference type="ARBA" id="ARBA00021980"/>
    </source>
</evidence>
<proteinExistence type="predicted"/>
<dbReference type="GO" id="GO:0004850">
    <property type="term" value="F:uridine phosphorylase activity"/>
    <property type="evidence" value="ECO:0007669"/>
    <property type="project" value="UniProtKB-EC"/>
</dbReference>
<gene>
    <name evidence="7" type="ORF">HMPREF9473_01081</name>
</gene>
<feature type="domain" description="Nucleoside phosphorylase" evidence="6">
    <location>
        <begin position="20"/>
        <end position="228"/>
    </location>
</feature>
<dbReference type="PANTHER" id="PTHR43691:SF11">
    <property type="entry name" value="FI09636P-RELATED"/>
    <property type="match status" value="1"/>
</dbReference>
<dbReference type="EMBL" id="ADLN01000009">
    <property type="protein sequence ID" value="EHI61016.1"/>
    <property type="molecule type" value="Genomic_DNA"/>
</dbReference>
<evidence type="ECO:0000256" key="5">
    <source>
        <dbReference type="ARBA" id="ARBA00048447"/>
    </source>
</evidence>
<dbReference type="InterPro" id="IPR035994">
    <property type="entry name" value="Nucleoside_phosphorylase_sf"/>
</dbReference>
<evidence type="ECO:0000313" key="8">
    <source>
        <dbReference type="Proteomes" id="UP000005384"/>
    </source>
</evidence>
<reference evidence="7 8" key="1">
    <citation type="submission" date="2011-08" db="EMBL/GenBank/DDBJ databases">
        <title>The Genome Sequence of Clostridium hathewayi WAL-18680.</title>
        <authorList>
            <consortium name="The Broad Institute Genome Sequencing Platform"/>
            <person name="Earl A."/>
            <person name="Ward D."/>
            <person name="Feldgarden M."/>
            <person name="Gevers D."/>
            <person name="Finegold S.M."/>
            <person name="Summanen P.H."/>
            <person name="Molitoris D.R."/>
            <person name="Song M."/>
            <person name="Daigneault M."/>
            <person name="Allen-Vercoe E."/>
            <person name="Young S.K."/>
            <person name="Zeng Q."/>
            <person name="Gargeya S."/>
            <person name="Fitzgerald M."/>
            <person name="Haas B."/>
            <person name="Abouelleil A."/>
            <person name="Alvarado L."/>
            <person name="Arachchi H.M."/>
            <person name="Berlin A."/>
            <person name="Brown A."/>
            <person name="Chapman S.B."/>
            <person name="Chen Z."/>
            <person name="Dunbar C."/>
            <person name="Freedman E."/>
            <person name="Gearin G."/>
            <person name="Gellesch M."/>
            <person name="Goldberg J."/>
            <person name="Griggs A."/>
            <person name="Gujja S."/>
            <person name="Heiman D."/>
            <person name="Howarth C."/>
            <person name="Larson L."/>
            <person name="Lui A."/>
            <person name="MacDonald P.J.P."/>
            <person name="Montmayeur A."/>
            <person name="Murphy C."/>
            <person name="Neiman D."/>
            <person name="Pearson M."/>
            <person name="Priest M."/>
            <person name="Roberts A."/>
            <person name="Saif S."/>
            <person name="Shea T."/>
            <person name="Shenoy N."/>
            <person name="Sisk P."/>
            <person name="Stolte C."/>
            <person name="Sykes S."/>
            <person name="Wortman J."/>
            <person name="Nusbaum C."/>
            <person name="Birren B."/>
        </authorList>
    </citation>
    <scope>NUCLEOTIDE SEQUENCE [LARGE SCALE GENOMIC DNA]</scope>
    <source>
        <strain evidence="7 8">WAL-18680</strain>
    </source>
</reference>
<dbReference type="Pfam" id="PF01048">
    <property type="entry name" value="PNP_UDP_1"/>
    <property type="match status" value="1"/>
</dbReference>
<dbReference type="NCBIfam" id="NF004489">
    <property type="entry name" value="PRK05819.1"/>
    <property type="match status" value="1"/>
</dbReference>
<dbReference type="RefSeq" id="WP_006779067.1">
    <property type="nucleotide sequence ID" value="NZ_CP040506.1"/>
</dbReference>
<comment type="catalytic activity">
    <reaction evidence="5">
        <text>uridine + phosphate = alpha-D-ribose 1-phosphate + uracil</text>
        <dbReference type="Rhea" id="RHEA:24388"/>
        <dbReference type="ChEBI" id="CHEBI:16704"/>
        <dbReference type="ChEBI" id="CHEBI:17568"/>
        <dbReference type="ChEBI" id="CHEBI:43474"/>
        <dbReference type="ChEBI" id="CHEBI:57720"/>
        <dbReference type="EC" id="2.4.2.3"/>
    </reaction>
</comment>
<accession>G5IC98</accession>
<dbReference type="PANTHER" id="PTHR43691">
    <property type="entry name" value="URIDINE PHOSPHORYLASE"/>
    <property type="match status" value="1"/>
</dbReference>
<dbReference type="InterPro" id="IPR004402">
    <property type="entry name" value="DeoD-type"/>
</dbReference>
<dbReference type="PATRIC" id="fig|742737.3.peg.1086"/>
<dbReference type="CDD" id="cd09006">
    <property type="entry name" value="PNP_EcPNPI-like"/>
    <property type="match status" value="1"/>
</dbReference>
<dbReference type="OrthoDB" id="9782889at2"/>
<evidence type="ECO:0000256" key="1">
    <source>
        <dbReference type="ARBA" id="ARBA00011888"/>
    </source>
</evidence>
<organism evidence="7 8">
    <name type="scientific">Hungatella hathewayi WAL-18680</name>
    <dbReference type="NCBI Taxonomy" id="742737"/>
    <lineage>
        <taxon>Bacteria</taxon>
        <taxon>Bacillati</taxon>
        <taxon>Bacillota</taxon>
        <taxon>Clostridia</taxon>
        <taxon>Lachnospirales</taxon>
        <taxon>Lachnospiraceae</taxon>
        <taxon>Hungatella</taxon>
    </lineage>
</organism>
<evidence type="ECO:0000256" key="4">
    <source>
        <dbReference type="ARBA" id="ARBA00022679"/>
    </source>
</evidence>
<sequence length="240" mass="26611">MNEFHGTPHNRALRGDIAKTVLMPGDPLRAKLIAENFLENAKLINDVRNTLGYTGNYKGKEISVMASGMGMASIGIYSYELYTQYGVESIIRTGSAGAFVPELSMYDVVLAESAWSESTYARVQNGDLSDIMFPDELLNQKILSAAQNLSIPIQKTKVYSSDVFYGEDNLTRFKTVNRNHQCTCIENECFALFHNAKVLNKKAACILTISENFVTDHSASAVERQNAFTNMIQIALESVL</sequence>
<comment type="caution">
    <text evidence="7">The sequence shown here is derived from an EMBL/GenBank/DDBJ whole genome shotgun (WGS) entry which is preliminary data.</text>
</comment>
<evidence type="ECO:0000313" key="7">
    <source>
        <dbReference type="EMBL" id="EHI61016.1"/>
    </source>
</evidence>
<dbReference type="NCBIfam" id="TIGR00107">
    <property type="entry name" value="deoD"/>
    <property type="match status" value="1"/>
</dbReference>
<dbReference type="Gene3D" id="3.40.50.1580">
    <property type="entry name" value="Nucleoside phosphorylase domain"/>
    <property type="match status" value="1"/>
</dbReference>
<dbReference type="Proteomes" id="UP000005384">
    <property type="component" value="Unassembled WGS sequence"/>
</dbReference>
<keyword evidence="3" id="KW-0328">Glycosyltransferase</keyword>
<name>G5IC98_9FIRM</name>
<dbReference type="GO" id="GO:0005829">
    <property type="term" value="C:cytosol"/>
    <property type="evidence" value="ECO:0007669"/>
    <property type="project" value="TreeGrafter"/>
</dbReference>
<dbReference type="InterPro" id="IPR000845">
    <property type="entry name" value="Nucleoside_phosphorylase_d"/>
</dbReference>
<dbReference type="GO" id="GO:0004731">
    <property type="term" value="F:purine-nucleoside phosphorylase activity"/>
    <property type="evidence" value="ECO:0007669"/>
    <property type="project" value="InterPro"/>
</dbReference>
<keyword evidence="4" id="KW-0808">Transferase</keyword>
<dbReference type="GO" id="GO:0006152">
    <property type="term" value="P:purine nucleoside catabolic process"/>
    <property type="evidence" value="ECO:0007669"/>
    <property type="project" value="TreeGrafter"/>
</dbReference>
<protein>
    <recommendedName>
        <fullName evidence="2">Uridine phosphorylase</fullName>
        <ecNumber evidence="1">2.4.2.3</ecNumber>
    </recommendedName>
</protein>